<accession>A0A061SAA7</accession>
<keyword evidence="4" id="KW-0378">Hydrolase</keyword>
<dbReference type="SMART" id="SM01264">
    <property type="entry name" value="M16C_associated"/>
    <property type="match status" value="1"/>
</dbReference>
<feature type="chain" id="PRO_5030002255" evidence="2">
    <location>
        <begin position="22"/>
        <end position="1027"/>
    </location>
</feature>
<keyword evidence="2" id="KW-0732">Signal</keyword>
<dbReference type="AlphaFoldDB" id="A0A061SAA7"/>
<feature type="compositionally biased region" description="Pro residues" evidence="1">
    <location>
        <begin position="291"/>
        <end position="305"/>
    </location>
</feature>
<reference evidence="4" key="1">
    <citation type="submission" date="2014-05" db="EMBL/GenBank/DDBJ databases">
        <title>The transcriptome of the halophilic microalga Tetraselmis sp. GSL018 isolated from the Great Salt Lake, Utah.</title>
        <authorList>
            <person name="Jinkerson R.E."/>
            <person name="D'Adamo S."/>
            <person name="Posewitz M.C."/>
        </authorList>
    </citation>
    <scope>NUCLEOTIDE SEQUENCE</scope>
    <source>
        <strain evidence="4">GSL018</strain>
    </source>
</reference>
<dbReference type="SUPFAM" id="SSF63411">
    <property type="entry name" value="LuxS/MPP-like metallohydrolase"/>
    <property type="match status" value="4"/>
</dbReference>
<proteinExistence type="predicted"/>
<dbReference type="Pfam" id="PF08367">
    <property type="entry name" value="M16C_assoc"/>
    <property type="match status" value="1"/>
</dbReference>
<dbReference type="Pfam" id="PF05193">
    <property type="entry name" value="Peptidase_M16_C"/>
    <property type="match status" value="1"/>
</dbReference>
<dbReference type="PANTHER" id="PTHR43016">
    <property type="entry name" value="PRESEQUENCE PROTEASE"/>
    <property type="match status" value="1"/>
</dbReference>
<dbReference type="Gene3D" id="3.30.830.10">
    <property type="entry name" value="Metalloenzyme, LuxS/M16 peptidase-like"/>
    <property type="match status" value="4"/>
</dbReference>
<dbReference type="Pfam" id="PF22516">
    <property type="entry name" value="PreP_C"/>
    <property type="match status" value="1"/>
</dbReference>
<feature type="signal peptide" evidence="2">
    <location>
        <begin position="1"/>
        <end position="21"/>
    </location>
</feature>
<keyword evidence="4" id="KW-0645">Protease</keyword>
<dbReference type="EMBL" id="GBEZ01005480">
    <property type="protein sequence ID" value="JAC79830.1"/>
    <property type="molecule type" value="Transcribed_RNA"/>
</dbReference>
<name>A0A061SAA7_9CHLO</name>
<dbReference type="PANTHER" id="PTHR43016:SF13">
    <property type="entry name" value="PRESEQUENCE PROTEASE, MITOCHONDRIAL"/>
    <property type="match status" value="1"/>
</dbReference>
<dbReference type="InterPro" id="IPR011249">
    <property type="entry name" value="Metalloenz_LuxS/M16"/>
</dbReference>
<dbReference type="GO" id="GO:0016485">
    <property type="term" value="P:protein processing"/>
    <property type="evidence" value="ECO:0007669"/>
    <property type="project" value="TreeGrafter"/>
</dbReference>
<dbReference type="GO" id="GO:0046872">
    <property type="term" value="F:metal ion binding"/>
    <property type="evidence" value="ECO:0007669"/>
    <property type="project" value="InterPro"/>
</dbReference>
<dbReference type="MEROPS" id="M16.012"/>
<evidence type="ECO:0000256" key="2">
    <source>
        <dbReference type="SAM" id="SignalP"/>
    </source>
</evidence>
<dbReference type="InterPro" id="IPR055130">
    <property type="entry name" value="PreP_C"/>
</dbReference>
<protein>
    <submittedName>
        <fullName evidence="4">Presequence protease 2</fullName>
    </submittedName>
</protein>
<dbReference type="InterPro" id="IPR013578">
    <property type="entry name" value="Peptidase_M16C_assoc"/>
</dbReference>
<feature type="domain" description="Peptidase M16C associated" evidence="3">
    <location>
        <begin position="505"/>
        <end position="761"/>
    </location>
</feature>
<sequence>METMGWFVAFHLFSLQLGVHAVGPRRLFWNFSNSSESTVDGTFEFKLIKSGILEDFNYSANVYKHGRTGLEVFSVHAPDSNNAIAVVFATPVLDDKGKTHVLEHCVLQGSQSYPVKHPGPFIRMLSSSVSTFVNALTYPDRTLYPASSANRQDFRNLARVYLDAVFQPLVLRDEMIFKQEAWHYELRNSSDPSSLSAVGVVLNEMKGYYSDPLAWMRHELAAALYPDTSYGRHSGGRPLDILRLTHDELVRYHAEHYHPGNARVWFFGDAPEAERLAMVSEALGRLGDPPARGPSPLKPQPPPAAPSEVAGHYPGHPAGGAMAAVGWALGGGDGGLPEEDVVPMQVLSSLLVGTSTAPLLARLRESGLGSPITGEMGLDADNMQPSFVAGLRNVAEADVGKVHELILRVMAEVAEAPSVLGDAEAAINRMVVSYKAQAAESGSWGVDLAMSIAGPWVWGRDLFGQFSALRRVERMRERLGRGEDVFGDLARRYFLENPHRVNITMLPSEELAEQIAAEESRVLRAAYSSFASEGRVAELAEETVAIAAFQAEQDPPSAVATIPRLKISDLDTEVTAVPTEELRLGTSATRVLLHPQPTAGILYLRLALDLQAVSDDRLLLAPLLARLLLELGTLERSPAELNRDIGLATGGLTATVEVLTDAESPAEPLVFLLLEGKAMSGRAPELAQLIREVVGAPGLLRNDSGATALRQARSMASDLEASMLSSGIGPAIRRALGMLDGKGWAQEQLWGLSQLEALRGVLERLSRGGWGSVRDELLSLLRTATRRPAVVSVTGAEEVIDLARPHAEGLRSWLDALLRRDGPVPPRAARPRLPQRREAISLVSGSNHVASGADLGPGYSFSGASVAASNLLDTWLYKELRARRGAYGAHSFVARSGAVLLYTFRDPGLLATYEQFRRAHEFLTGFAAQPDAEELRAAAIKATNDVDPYMPPAERGRQALLWELGNVTEAQRREWRAGAMHASPSDVGRLGSAMAQAALGLVAATATTNATDSAGRKLFDAVLSVTG</sequence>
<dbReference type="InterPro" id="IPR007863">
    <property type="entry name" value="Peptidase_M16_C"/>
</dbReference>
<evidence type="ECO:0000256" key="1">
    <source>
        <dbReference type="SAM" id="MobiDB-lite"/>
    </source>
</evidence>
<feature type="compositionally biased region" description="Low complexity" evidence="1">
    <location>
        <begin position="306"/>
        <end position="315"/>
    </location>
</feature>
<evidence type="ECO:0000259" key="3">
    <source>
        <dbReference type="SMART" id="SM01264"/>
    </source>
</evidence>
<evidence type="ECO:0000313" key="4">
    <source>
        <dbReference type="EMBL" id="JAC79830.1"/>
    </source>
</evidence>
<dbReference type="GO" id="GO:0004222">
    <property type="term" value="F:metalloendopeptidase activity"/>
    <property type="evidence" value="ECO:0007669"/>
    <property type="project" value="TreeGrafter"/>
</dbReference>
<gene>
    <name evidence="4" type="ORF">TSPGSL018_11742</name>
</gene>
<feature type="region of interest" description="Disordered" evidence="1">
    <location>
        <begin position="284"/>
        <end position="315"/>
    </location>
</feature>
<organism evidence="4">
    <name type="scientific">Tetraselmis sp. GSL018</name>
    <dbReference type="NCBI Taxonomy" id="582737"/>
    <lineage>
        <taxon>Eukaryota</taxon>
        <taxon>Viridiplantae</taxon>
        <taxon>Chlorophyta</taxon>
        <taxon>core chlorophytes</taxon>
        <taxon>Chlorodendrophyceae</taxon>
        <taxon>Chlorodendrales</taxon>
        <taxon>Chlorodendraceae</taxon>
        <taxon>Tetraselmis</taxon>
    </lineage>
</organism>